<evidence type="ECO:0000259" key="11">
    <source>
        <dbReference type="Pfam" id="PF03639"/>
    </source>
</evidence>
<dbReference type="InterPro" id="IPR040451">
    <property type="entry name" value="GH81_N"/>
</dbReference>
<feature type="region of interest" description="Disordered" evidence="9">
    <location>
        <begin position="129"/>
        <end position="148"/>
    </location>
</feature>
<dbReference type="OrthoDB" id="4473401at2759"/>
<accession>A0A9P9FR28</accession>
<dbReference type="FunFam" id="2.70.98.30:FF:000006">
    <property type="entry name" value="Endo-1,3-beta-glucanase Engl1"/>
    <property type="match status" value="1"/>
</dbReference>
<evidence type="ECO:0000256" key="9">
    <source>
        <dbReference type="SAM" id="MobiDB-lite"/>
    </source>
</evidence>
<dbReference type="GO" id="GO:0052861">
    <property type="term" value="F:endo-1,3(4)-beta-glucanase activity"/>
    <property type="evidence" value="ECO:0007669"/>
    <property type="project" value="InterPro"/>
</dbReference>
<comment type="caution">
    <text evidence="13">The sequence shown here is derived from an EMBL/GenBank/DDBJ whole genome shotgun (WGS) entry which is preliminary data.</text>
</comment>
<keyword evidence="7" id="KW-0961">Cell wall biogenesis/degradation</keyword>
<evidence type="ECO:0000256" key="10">
    <source>
        <dbReference type="SAM" id="SignalP"/>
    </source>
</evidence>
<dbReference type="InterPro" id="IPR005200">
    <property type="entry name" value="Endo-beta-glucanase"/>
</dbReference>
<proteinExistence type="inferred from homology"/>
<dbReference type="Gene3D" id="2.70.98.30">
    <property type="entry name" value="Golgi alpha-mannosidase II, domain 4"/>
    <property type="match status" value="1"/>
</dbReference>
<organism evidence="13 14">
    <name type="scientific">Dactylonectria macrodidyma</name>
    <dbReference type="NCBI Taxonomy" id="307937"/>
    <lineage>
        <taxon>Eukaryota</taxon>
        <taxon>Fungi</taxon>
        <taxon>Dikarya</taxon>
        <taxon>Ascomycota</taxon>
        <taxon>Pezizomycotina</taxon>
        <taxon>Sordariomycetes</taxon>
        <taxon>Hypocreomycetidae</taxon>
        <taxon>Hypocreales</taxon>
        <taxon>Nectriaceae</taxon>
        <taxon>Dactylonectria</taxon>
    </lineage>
</organism>
<keyword evidence="6" id="KW-0326">Glycosidase</keyword>
<dbReference type="EC" id="3.2.1.39" evidence="3"/>
<evidence type="ECO:0000256" key="6">
    <source>
        <dbReference type="ARBA" id="ARBA00023295"/>
    </source>
</evidence>
<protein>
    <recommendedName>
        <fullName evidence="3">glucan endo-1,3-beta-D-glucosidase</fullName>
        <ecNumber evidence="3">3.2.1.39</ecNumber>
    </recommendedName>
</protein>
<dbReference type="GO" id="GO:0009986">
    <property type="term" value="C:cell surface"/>
    <property type="evidence" value="ECO:0007669"/>
    <property type="project" value="TreeGrafter"/>
</dbReference>
<keyword evidence="10" id="KW-0732">Signal</keyword>
<keyword evidence="4 13" id="KW-0378">Hydrolase</keyword>
<dbReference type="InterPro" id="IPR040720">
    <property type="entry name" value="GH81_C"/>
</dbReference>
<dbReference type="AlphaFoldDB" id="A0A9P9FR28"/>
<dbReference type="GO" id="GO:0071555">
    <property type="term" value="P:cell wall organization"/>
    <property type="evidence" value="ECO:0007669"/>
    <property type="project" value="UniProtKB-KW"/>
</dbReference>
<dbReference type="GO" id="GO:0042973">
    <property type="term" value="F:glucan endo-1,3-beta-D-glucosidase activity"/>
    <property type="evidence" value="ECO:0007669"/>
    <property type="project" value="UniProtKB-EC"/>
</dbReference>
<dbReference type="Pfam" id="PF17652">
    <property type="entry name" value="Glyco_hydro81C"/>
    <property type="match status" value="1"/>
</dbReference>
<dbReference type="PANTHER" id="PTHR31983">
    <property type="entry name" value="ENDO-1,3(4)-BETA-GLUCANASE 1"/>
    <property type="match status" value="1"/>
</dbReference>
<name>A0A9P9FR28_9HYPO</name>
<dbReference type="Pfam" id="PF03639">
    <property type="entry name" value="Glyco_hydro_81"/>
    <property type="match status" value="1"/>
</dbReference>
<dbReference type="Gene3D" id="1.10.287.1170">
    <property type="entry name" value="glycoside hydrolase family 81 endo-[beta] glucanase"/>
    <property type="match status" value="1"/>
</dbReference>
<dbReference type="Proteomes" id="UP000738349">
    <property type="component" value="Unassembled WGS sequence"/>
</dbReference>
<evidence type="ECO:0000256" key="3">
    <source>
        <dbReference type="ARBA" id="ARBA00012780"/>
    </source>
</evidence>
<comment type="similarity">
    <text evidence="2">Belongs to the glycosyl hydrolase 81 family.</text>
</comment>
<dbReference type="PROSITE" id="PS52008">
    <property type="entry name" value="GH81"/>
    <property type="match status" value="1"/>
</dbReference>
<dbReference type="PANTHER" id="PTHR31983:SF0">
    <property type="entry name" value="GLUCAN ENDO-1,3-BETA-D-GLUCOSIDASE 2"/>
    <property type="match status" value="1"/>
</dbReference>
<evidence type="ECO:0000256" key="5">
    <source>
        <dbReference type="ARBA" id="ARBA00023277"/>
    </source>
</evidence>
<evidence type="ECO:0000256" key="8">
    <source>
        <dbReference type="ARBA" id="ARBA00023326"/>
    </source>
</evidence>
<feature type="chain" id="PRO_5040490771" description="glucan endo-1,3-beta-D-glucosidase" evidence="10">
    <location>
        <begin position="19"/>
        <end position="913"/>
    </location>
</feature>
<keyword evidence="14" id="KW-1185">Reference proteome</keyword>
<gene>
    <name evidence="13" type="ORF">EDB81DRAFT_632190</name>
</gene>
<evidence type="ECO:0000256" key="4">
    <source>
        <dbReference type="ARBA" id="ARBA00022801"/>
    </source>
</evidence>
<reference evidence="13" key="1">
    <citation type="journal article" date="2021" name="Nat. Commun.">
        <title>Genetic determinants of endophytism in the Arabidopsis root mycobiome.</title>
        <authorList>
            <person name="Mesny F."/>
            <person name="Miyauchi S."/>
            <person name="Thiergart T."/>
            <person name="Pickel B."/>
            <person name="Atanasova L."/>
            <person name="Karlsson M."/>
            <person name="Huettel B."/>
            <person name="Barry K.W."/>
            <person name="Haridas S."/>
            <person name="Chen C."/>
            <person name="Bauer D."/>
            <person name="Andreopoulos W."/>
            <person name="Pangilinan J."/>
            <person name="LaButti K."/>
            <person name="Riley R."/>
            <person name="Lipzen A."/>
            <person name="Clum A."/>
            <person name="Drula E."/>
            <person name="Henrissat B."/>
            <person name="Kohler A."/>
            <person name="Grigoriev I.V."/>
            <person name="Martin F.M."/>
            <person name="Hacquard S."/>
        </authorList>
    </citation>
    <scope>NUCLEOTIDE SEQUENCE</scope>
    <source>
        <strain evidence="13">MPI-CAGE-AT-0147</strain>
    </source>
</reference>
<feature type="domain" description="Glycosyl hydrolase family 81 C-terminal" evidence="12">
    <location>
        <begin position="515"/>
        <end position="864"/>
    </location>
</feature>
<evidence type="ECO:0000256" key="2">
    <source>
        <dbReference type="ARBA" id="ARBA00010730"/>
    </source>
</evidence>
<dbReference type="Gene3D" id="1.20.5.420">
    <property type="entry name" value="Immunoglobulin FC, subunit C"/>
    <property type="match status" value="1"/>
</dbReference>
<keyword evidence="5" id="KW-0119">Carbohydrate metabolism</keyword>
<sequence length="913" mass="100061">MKSQSLPVWLFWLNQTQALTIPGAVERNIDAHGGAHAQYRRDGEVERRNAETSNYLTTYGTEDIIPVTETVSVSTSTIQTGVVEILPSLEDVEPQTEGIIITKIEASGDKTDGPLLTSHIPKPTSLLQPITTRSEAKRAEETDTSSIEMAEDSDKGVFARAATNIFANPIATSAPPSVISQRSDHPVARLGLTKNGPLQTNKFYSNFFLGSQTQPTFTFPYSVAWAGGTGAAASWGLAISHIAASQRVFGDVVYNNAAEYYINPVGIQSMIISAQGLSNKTILSVDSVTPYSARVNLKKDSTSNIAIQFPLVQGMQFVTARFNGAKPMIQSAVYFKTMTRVTKDPKTNVAKYNFVLEDGTTWRLYAYKTKGDELNLTLVNNGLAQSSKAFYGIIQIAKDPKQTGSEASLDDGCGIYPSTVKLTGSVSGTVGTYNFNFVRNGHATGNLYMHALPHHVGSFNADTTSRVISTVRMQTTTKGLTTLVKGTTWTMTEPNMPTTMGLTPWSPTKGAIKTLSAKAKAAIKAVAQVEISQDMVAQTNLESMYFSGKAFAKFGQIIYVLNEMLGEKDLALAGLEKLKTAFSRFVTNKQTYPLVYESAWGGVVSSATYKTGDSGLDFGNTYYNDHHFHYGYHILAAAYIAKYDKTWLAANKAWVQMLIRDYANPSTSDPYFPAFRSFDWYHGHSWATGLFAQWDGKNQESSSEDVMATHAIKCWGQVIGDTNMVARANLQLAIQARAMKDAYLYTTDNVAQPSNFIGNKVAGIVFENKIHHTTFFSADIEAIQGIHMIPIGAPSMYTRSTTFVTQEWNAYFSNGRIDKIANAWKSIIYANYATINPTVAWNYFNSTSFNTDYIDGGASQTWYMTYAAGKQCCSGGGRISVNELTDNLAQLLVASNDRKRGVHDAVRKRIACK</sequence>
<feature type="domain" description="Glycosyl hydrolase family 81 N-terminal" evidence="11">
    <location>
        <begin position="185"/>
        <end position="507"/>
    </location>
</feature>
<evidence type="ECO:0000313" key="14">
    <source>
        <dbReference type="Proteomes" id="UP000738349"/>
    </source>
</evidence>
<feature type="signal peptide" evidence="10">
    <location>
        <begin position="1"/>
        <end position="18"/>
    </location>
</feature>
<dbReference type="EMBL" id="JAGMUV010000001">
    <property type="protein sequence ID" value="KAH7175578.1"/>
    <property type="molecule type" value="Genomic_DNA"/>
</dbReference>
<keyword evidence="8" id="KW-0624">Polysaccharide degradation</keyword>
<evidence type="ECO:0000259" key="12">
    <source>
        <dbReference type="Pfam" id="PF17652"/>
    </source>
</evidence>
<evidence type="ECO:0000256" key="1">
    <source>
        <dbReference type="ARBA" id="ARBA00000382"/>
    </source>
</evidence>
<dbReference type="GO" id="GO:0000272">
    <property type="term" value="P:polysaccharide catabolic process"/>
    <property type="evidence" value="ECO:0007669"/>
    <property type="project" value="UniProtKB-KW"/>
</dbReference>
<dbReference type="FunFam" id="1.10.287.1170:FF:000001">
    <property type="entry name" value="Endo-1,3-beta-glucanase Engl1"/>
    <property type="match status" value="1"/>
</dbReference>
<comment type="catalytic activity">
    <reaction evidence="1">
        <text>Hydrolysis of (1-&gt;3)-beta-D-glucosidic linkages in (1-&gt;3)-beta-D-glucans.</text>
        <dbReference type="EC" id="3.2.1.39"/>
    </reaction>
</comment>
<evidence type="ECO:0000313" key="13">
    <source>
        <dbReference type="EMBL" id="KAH7175578.1"/>
    </source>
</evidence>
<evidence type="ECO:0000256" key="7">
    <source>
        <dbReference type="ARBA" id="ARBA00023316"/>
    </source>
</evidence>